<evidence type="ECO:0000313" key="3">
    <source>
        <dbReference type="Proteomes" id="UP000800093"/>
    </source>
</evidence>
<organism evidence="2 3">
    <name type="scientific">Lojkania enalia</name>
    <dbReference type="NCBI Taxonomy" id="147567"/>
    <lineage>
        <taxon>Eukaryota</taxon>
        <taxon>Fungi</taxon>
        <taxon>Dikarya</taxon>
        <taxon>Ascomycota</taxon>
        <taxon>Pezizomycotina</taxon>
        <taxon>Dothideomycetes</taxon>
        <taxon>Pleosporomycetidae</taxon>
        <taxon>Pleosporales</taxon>
        <taxon>Pleosporales incertae sedis</taxon>
        <taxon>Lojkania</taxon>
    </lineage>
</organism>
<gene>
    <name evidence="2" type="ORF">CC78DRAFT_574867</name>
</gene>
<protein>
    <submittedName>
        <fullName evidence="2">Uncharacterized protein</fullName>
    </submittedName>
</protein>
<evidence type="ECO:0000256" key="1">
    <source>
        <dbReference type="SAM" id="MobiDB-lite"/>
    </source>
</evidence>
<keyword evidence="3" id="KW-1185">Reference proteome</keyword>
<accession>A0A9P4N9Y0</accession>
<proteinExistence type="predicted"/>
<comment type="caution">
    <text evidence="2">The sequence shown here is derived from an EMBL/GenBank/DDBJ whole genome shotgun (WGS) entry which is preliminary data.</text>
</comment>
<dbReference type="OrthoDB" id="5218421at2759"/>
<name>A0A9P4N9Y0_9PLEO</name>
<evidence type="ECO:0000313" key="2">
    <source>
        <dbReference type="EMBL" id="KAF2269307.1"/>
    </source>
</evidence>
<dbReference type="AlphaFoldDB" id="A0A9P4N9Y0"/>
<sequence>MSQTSGVYVSGDFSEPMSTRHNFANQYGLENPTRAMSVYARIMHEHTKRQLSVATDSARRRSSSATPPESSSTSISSTSS</sequence>
<dbReference type="Proteomes" id="UP000800093">
    <property type="component" value="Unassembled WGS sequence"/>
</dbReference>
<feature type="region of interest" description="Disordered" evidence="1">
    <location>
        <begin position="47"/>
        <end position="80"/>
    </location>
</feature>
<dbReference type="EMBL" id="ML986582">
    <property type="protein sequence ID" value="KAF2269307.1"/>
    <property type="molecule type" value="Genomic_DNA"/>
</dbReference>
<feature type="compositionally biased region" description="Low complexity" evidence="1">
    <location>
        <begin position="63"/>
        <end position="80"/>
    </location>
</feature>
<reference evidence="3" key="1">
    <citation type="journal article" date="2020" name="Stud. Mycol.">
        <title>101 Dothideomycetes genomes: A test case for predicting lifestyles and emergence of pathogens.</title>
        <authorList>
            <person name="Haridas S."/>
            <person name="Albert R."/>
            <person name="Binder M."/>
            <person name="Bloem J."/>
            <person name="LaButti K."/>
            <person name="Salamov A."/>
            <person name="Andreopoulos B."/>
            <person name="Baker S."/>
            <person name="Barry K."/>
            <person name="Bills G."/>
            <person name="Bluhm B."/>
            <person name="Cannon C."/>
            <person name="Castanera R."/>
            <person name="Culley D."/>
            <person name="Daum C."/>
            <person name="Ezra D."/>
            <person name="Gonzalez J."/>
            <person name="Henrissat B."/>
            <person name="Kuo A."/>
            <person name="Liang C."/>
            <person name="Lipzen A."/>
            <person name="Lutzoni F."/>
            <person name="Magnuson J."/>
            <person name="Mondo S."/>
            <person name="Nolan M."/>
            <person name="Ohm R."/>
            <person name="Pangilinan J."/>
            <person name="Park H.-J."/>
            <person name="Ramirez L."/>
            <person name="Alfaro M."/>
            <person name="Sun H."/>
            <person name="Tritt A."/>
            <person name="Yoshinaga Y."/>
            <person name="Zwiers L.-H."/>
            <person name="Turgeon B."/>
            <person name="Goodwin S."/>
            <person name="Spatafora J."/>
            <person name="Crous P."/>
            <person name="Grigoriev I."/>
        </authorList>
    </citation>
    <scope>NUCLEOTIDE SEQUENCE [LARGE SCALE GENOMIC DNA]</scope>
    <source>
        <strain evidence="3">CBS 304.66</strain>
    </source>
</reference>